<protein>
    <submittedName>
        <fullName evidence="9">LPXTG-motif-containing cell surface protein</fullName>
    </submittedName>
</protein>
<dbReference type="InterPro" id="IPR013783">
    <property type="entry name" value="Ig-like_fold"/>
</dbReference>
<dbReference type="Pfam" id="PF00746">
    <property type="entry name" value="Gram_pos_anchor"/>
    <property type="match status" value="1"/>
</dbReference>
<evidence type="ECO:0000256" key="3">
    <source>
        <dbReference type="ARBA" id="ARBA00022729"/>
    </source>
</evidence>
<evidence type="ECO:0000259" key="8">
    <source>
        <dbReference type="Pfam" id="PF17802"/>
    </source>
</evidence>
<feature type="domain" description="Gram-positive cocci surface proteins LPxTG" evidence="7">
    <location>
        <begin position="452"/>
        <end position="488"/>
    </location>
</feature>
<evidence type="ECO:0000256" key="6">
    <source>
        <dbReference type="SAM" id="SignalP"/>
    </source>
</evidence>
<name>A0A1D9NZY5_9FIRM</name>
<sequence length="492" mass="52612">MKGIKKILTGIIAGAMALSMVFSAGNALDVKAAGSGSITVSNTTEGKTYNLYKVFDATYEGDKVAYTYDGSNATFLAALQASTSPFTVNEYNGVYSVVRKDGAEDSAVLKFIEDNTDKDHPDVNNFGSVVQTLTGNGGEITFTGLDFGYYFITSSLGTVVTVDSAVPNATVIDKNQTTTVDKQESVDNEVNWLYVGMGETEKPVPTQMVGMKVNYKVTGTVTQYIGKDQVTYLLFTDTLSEGLTANKDVKVTVDGAEVKAEVNYNGQTTTIKLVTADANLKPLYPSNAQYEITYSATVNEKAVDMVQNNEVKLTDNNGNEIGKDRTDVVNYNIFLVKKDAKTGKELAGAEFKLFTTEKGDVEIPVVLVSGTGDATSTEKNVYRVATADEITKGETVETMVTGTTGVIEVKGFANGTYYFEETKAPAGYNRLEGRTPATVNGKNTAEIPVLNNSGSLLPSTGGIGTTIFYILGGILIVAGIAYFIVRRKADAE</sequence>
<evidence type="ECO:0000256" key="5">
    <source>
        <dbReference type="SAM" id="Phobius"/>
    </source>
</evidence>
<keyword evidence="10" id="KW-1185">Reference proteome</keyword>
<keyword evidence="5" id="KW-1133">Transmembrane helix</keyword>
<accession>A0A1D9NZY5</accession>
<keyword evidence="5" id="KW-0472">Membrane</keyword>
<keyword evidence="2" id="KW-0964">Secreted</keyword>
<feature type="signal peptide" evidence="6">
    <location>
        <begin position="1"/>
        <end position="27"/>
    </location>
</feature>
<feature type="chain" id="PRO_5038375470" evidence="6">
    <location>
        <begin position="28"/>
        <end position="492"/>
    </location>
</feature>
<evidence type="ECO:0000313" key="10">
    <source>
        <dbReference type="Proteomes" id="UP000179284"/>
    </source>
</evidence>
<dbReference type="InterPro" id="IPR041033">
    <property type="entry name" value="SpaA_PFL_dom_1"/>
</dbReference>
<keyword evidence="3 6" id="KW-0732">Signal</keyword>
<gene>
    <name evidence="9" type="ORF">bhn_I0788</name>
</gene>
<dbReference type="AlphaFoldDB" id="A0A1D9NZY5"/>
<dbReference type="Pfam" id="PF17802">
    <property type="entry name" value="SpaA"/>
    <property type="match status" value="1"/>
</dbReference>
<keyword evidence="1" id="KW-0134">Cell wall</keyword>
<dbReference type="EMBL" id="CP017831">
    <property type="protein sequence ID" value="AOZ95822.1"/>
    <property type="molecule type" value="Genomic_DNA"/>
</dbReference>
<reference evidence="10" key="1">
    <citation type="submission" date="2016-10" db="EMBL/GenBank/DDBJ databases">
        <title>The complete genome sequence of the rumen bacterium Butyrivibrio hungatei MB2003.</title>
        <authorList>
            <person name="Palevich N."/>
            <person name="Kelly W.J."/>
            <person name="Leahy S.C."/>
            <person name="Altermann E."/>
            <person name="Rakonjac J."/>
            <person name="Attwood G.T."/>
        </authorList>
    </citation>
    <scope>NUCLEOTIDE SEQUENCE [LARGE SCALE GENOMIC DNA]</scope>
    <source>
        <strain evidence="10">MB2003</strain>
    </source>
</reference>
<dbReference type="KEGG" id="bhu:bhn_I0788"/>
<evidence type="ECO:0000256" key="2">
    <source>
        <dbReference type="ARBA" id="ARBA00022525"/>
    </source>
</evidence>
<dbReference type="Gene3D" id="2.60.40.740">
    <property type="match status" value="1"/>
</dbReference>
<evidence type="ECO:0000259" key="7">
    <source>
        <dbReference type="Pfam" id="PF00746"/>
    </source>
</evidence>
<dbReference type="InterPro" id="IPR026466">
    <property type="entry name" value="Fim_isopep_form_D2_dom"/>
</dbReference>
<feature type="transmembrane region" description="Helical" evidence="5">
    <location>
        <begin position="467"/>
        <end position="485"/>
    </location>
</feature>
<dbReference type="Gene3D" id="2.60.40.10">
    <property type="entry name" value="Immunoglobulins"/>
    <property type="match status" value="1"/>
</dbReference>
<organism evidence="9 10">
    <name type="scientific">Butyrivibrio hungatei</name>
    <dbReference type="NCBI Taxonomy" id="185008"/>
    <lineage>
        <taxon>Bacteria</taxon>
        <taxon>Bacillati</taxon>
        <taxon>Bacillota</taxon>
        <taxon>Clostridia</taxon>
        <taxon>Lachnospirales</taxon>
        <taxon>Lachnospiraceae</taxon>
        <taxon>Butyrivibrio</taxon>
    </lineage>
</organism>
<dbReference type="RefSeq" id="WP_071175561.1">
    <property type="nucleotide sequence ID" value="NZ_CP017831.1"/>
</dbReference>
<keyword evidence="5" id="KW-0812">Transmembrane</keyword>
<evidence type="ECO:0000256" key="1">
    <source>
        <dbReference type="ARBA" id="ARBA00022512"/>
    </source>
</evidence>
<dbReference type="InterPro" id="IPR019931">
    <property type="entry name" value="LPXTG_anchor"/>
</dbReference>
<keyword evidence="4" id="KW-0572">Peptidoglycan-anchor</keyword>
<dbReference type="Proteomes" id="UP000179284">
    <property type="component" value="Chromosome I"/>
</dbReference>
<dbReference type="NCBIfam" id="TIGR01167">
    <property type="entry name" value="LPXTG_anchor"/>
    <property type="match status" value="1"/>
</dbReference>
<proteinExistence type="predicted"/>
<evidence type="ECO:0000256" key="4">
    <source>
        <dbReference type="ARBA" id="ARBA00023088"/>
    </source>
</evidence>
<evidence type="ECO:0000313" key="9">
    <source>
        <dbReference type="EMBL" id="AOZ95822.1"/>
    </source>
</evidence>
<dbReference type="NCBIfam" id="TIGR04226">
    <property type="entry name" value="RrgB_K2N_iso_D2"/>
    <property type="match status" value="1"/>
</dbReference>
<feature type="domain" description="SpaA-like prealbumin fold" evidence="8">
    <location>
        <begin position="333"/>
        <end position="448"/>
    </location>
</feature>